<keyword evidence="1" id="KW-0812">Transmembrane</keyword>
<dbReference type="OrthoDB" id="690491at2759"/>
<keyword evidence="1" id="KW-0472">Membrane</keyword>
<evidence type="ECO:0000256" key="1">
    <source>
        <dbReference type="SAM" id="Phobius"/>
    </source>
</evidence>
<protein>
    <recommendedName>
        <fullName evidence="4">Zinc finger GRF-type domain-containing protein</fullName>
    </recommendedName>
</protein>
<evidence type="ECO:0000313" key="2">
    <source>
        <dbReference type="EMBL" id="CAD6251627.1"/>
    </source>
</evidence>
<keyword evidence="1" id="KW-1133">Transmembrane helix</keyword>
<name>A0A811Q6F9_9POAL</name>
<accession>A0A811Q6F9</accession>
<proteinExistence type="predicted"/>
<organism evidence="2 3">
    <name type="scientific">Miscanthus lutarioriparius</name>
    <dbReference type="NCBI Taxonomy" id="422564"/>
    <lineage>
        <taxon>Eukaryota</taxon>
        <taxon>Viridiplantae</taxon>
        <taxon>Streptophyta</taxon>
        <taxon>Embryophyta</taxon>
        <taxon>Tracheophyta</taxon>
        <taxon>Spermatophyta</taxon>
        <taxon>Magnoliopsida</taxon>
        <taxon>Liliopsida</taxon>
        <taxon>Poales</taxon>
        <taxon>Poaceae</taxon>
        <taxon>PACMAD clade</taxon>
        <taxon>Panicoideae</taxon>
        <taxon>Andropogonodae</taxon>
        <taxon>Andropogoneae</taxon>
        <taxon>Saccharinae</taxon>
        <taxon>Miscanthus</taxon>
    </lineage>
</organism>
<dbReference type="AlphaFoldDB" id="A0A811Q6F9"/>
<sequence>MGEPSFGSSFIPTVALSQYPVGPSGVPLIPCPKCGDKVVECKSWQNKGEVFFKCVNYNEYAEKKCPFFAWLADYKKVVAKKLKEDLQAAVPYEGHGETKALPYQGNGESKGLVEMKLKSRLYEEERMDLKMDKHEGRMDLKMDKLIGLVQLLVVLCLVIVVIVLLGVVVLITK</sequence>
<reference evidence="2" key="1">
    <citation type="submission" date="2020-10" db="EMBL/GenBank/DDBJ databases">
        <authorList>
            <person name="Han B."/>
            <person name="Lu T."/>
            <person name="Zhao Q."/>
            <person name="Huang X."/>
            <person name="Zhao Y."/>
        </authorList>
    </citation>
    <scope>NUCLEOTIDE SEQUENCE</scope>
</reference>
<evidence type="ECO:0000313" key="3">
    <source>
        <dbReference type="Proteomes" id="UP000604825"/>
    </source>
</evidence>
<comment type="caution">
    <text evidence="2">The sequence shown here is derived from an EMBL/GenBank/DDBJ whole genome shotgun (WGS) entry which is preliminary data.</text>
</comment>
<keyword evidence="3" id="KW-1185">Reference proteome</keyword>
<feature type="transmembrane region" description="Helical" evidence="1">
    <location>
        <begin position="145"/>
        <end position="171"/>
    </location>
</feature>
<gene>
    <name evidence="2" type="ORF">NCGR_LOCUS35367</name>
</gene>
<dbReference type="Proteomes" id="UP000604825">
    <property type="component" value="Unassembled WGS sequence"/>
</dbReference>
<evidence type="ECO:0008006" key="4">
    <source>
        <dbReference type="Google" id="ProtNLM"/>
    </source>
</evidence>
<dbReference type="EMBL" id="CAJGYO010000008">
    <property type="protein sequence ID" value="CAD6251627.1"/>
    <property type="molecule type" value="Genomic_DNA"/>
</dbReference>